<evidence type="ECO:0000256" key="1">
    <source>
        <dbReference type="SAM" id="Phobius"/>
    </source>
</evidence>
<name>A0A540L7U7_MALBA</name>
<evidence type="ECO:0000313" key="3">
    <source>
        <dbReference type="Proteomes" id="UP000315295"/>
    </source>
</evidence>
<protein>
    <submittedName>
        <fullName evidence="2">Uncharacterized protein</fullName>
    </submittedName>
</protein>
<comment type="caution">
    <text evidence="2">The sequence shown here is derived from an EMBL/GenBank/DDBJ whole genome shotgun (WGS) entry which is preliminary data.</text>
</comment>
<accession>A0A540L7U7</accession>
<feature type="transmembrane region" description="Helical" evidence="1">
    <location>
        <begin position="75"/>
        <end position="98"/>
    </location>
</feature>
<dbReference type="STRING" id="106549.A0A540L7U7"/>
<evidence type="ECO:0000313" key="2">
    <source>
        <dbReference type="EMBL" id="TQD82555.1"/>
    </source>
</evidence>
<keyword evidence="1" id="KW-1133">Transmembrane helix</keyword>
<reference evidence="2 3" key="1">
    <citation type="journal article" date="2019" name="G3 (Bethesda)">
        <title>Sequencing of a Wild Apple (Malus baccata) Genome Unravels the Differences Between Cultivated and Wild Apple Species Regarding Disease Resistance and Cold Tolerance.</title>
        <authorList>
            <person name="Chen X."/>
        </authorList>
    </citation>
    <scope>NUCLEOTIDE SEQUENCE [LARGE SCALE GENOMIC DNA]</scope>
    <source>
        <strain evidence="3">cv. Shandingzi</strain>
        <tissue evidence="2">Leaves</tissue>
    </source>
</reference>
<dbReference type="AlphaFoldDB" id="A0A540L7U7"/>
<gene>
    <name evidence="2" type="ORF">C1H46_031871</name>
</gene>
<organism evidence="2 3">
    <name type="scientific">Malus baccata</name>
    <name type="common">Siberian crab apple</name>
    <name type="synonym">Pyrus baccata</name>
    <dbReference type="NCBI Taxonomy" id="106549"/>
    <lineage>
        <taxon>Eukaryota</taxon>
        <taxon>Viridiplantae</taxon>
        <taxon>Streptophyta</taxon>
        <taxon>Embryophyta</taxon>
        <taxon>Tracheophyta</taxon>
        <taxon>Spermatophyta</taxon>
        <taxon>Magnoliopsida</taxon>
        <taxon>eudicotyledons</taxon>
        <taxon>Gunneridae</taxon>
        <taxon>Pentapetalae</taxon>
        <taxon>rosids</taxon>
        <taxon>fabids</taxon>
        <taxon>Rosales</taxon>
        <taxon>Rosaceae</taxon>
        <taxon>Amygdaloideae</taxon>
        <taxon>Maleae</taxon>
        <taxon>Malus</taxon>
    </lineage>
</organism>
<sequence>MAVAELSTPSYTKTHLFQSSQLSSLSTHLHSHRRLTFRPLHHTRNSRICCSVAPNQVQAPAAPEKTQDPKSKAECFGVFCLTYDLIAVSFLLFVIWVYTDFAIDFWGLHLVLVGITLELE</sequence>
<proteinExistence type="predicted"/>
<keyword evidence="1" id="KW-0472">Membrane</keyword>
<dbReference type="Proteomes" id="UP000315295">
    <property type="component" value="Unassembled WGS sequence"/>
</dbReference>
<dbReference type="EMBL" id="VIEB01000715">
    <property type="protein sequence ID" value="TQD82555.1"/>
    <property type="molecule type" value="Genomic_DNA"/>
</dbReference>
<keyword evidence="1" id="KW-0812">Transmembrane</keyword>
<keyword evidence="3" id="KW-1185">Reference proteome</keyword>